<dbReference type="EMBL" id="LIZX01000105">
    <property type="protein sequence ID" value="KPJ65710.1"/>
    <property type="molecule type" value="Genomic_DNA"/>
</dbReference>
<evidence type="ECO:0000313" key="2">
    <source>
        <dbReference type="Proteomes" id="UP000051861"/>
    </source>
</evidence>
<sequence>MEKMIAFCGLVCSECPAYIATQKDDDNERRKVAEMWSKGFKVELKPEDINCDGCLVDSENLFSHCKVCEIRKCGKETKVENCAYCDDYACEKLTDFFKMAPEAKTTLDEVRKNR</sequence>
<reference evidence="1 2" key="1">
    <citation type="journal article" date="2015" name="Microbiome">
        <title>Genomic resolution of linkages in carbon, nitrogen, and sulfur cycling among widespread estuary sediment bacteria.</title>
        <authorList>
            <person name="Baker B.J."/>
            <person name="Lazar C.S."/>
            <person name="Teske A.P."/>
            <person name="Dick G.J."/>
        </authorList>
    </citation>
    <scope>NUCLEOTIDE SEQUENCE [LARGE SCALE GENOMIC DNA]</scope>
    <source>
        <strain evidence="1">DG_54_3</strain>
    </source>
</reference>
<dbReference type="AlphaFoldDB" id="A0A0S7XTC6"/>
<evidence type="ECO:0008006" key="3">
    <source>
        <dbReference type="Google" id="ProtNLM"/>
    </source>
</evidence>
<accession>A0A0S7XTC6</accession>
<dbReference type="Proteomes" id="UP000051861">
    <property type="component" value="Unassembled WGS sequence"/>
</dbReference>
<protein>
    <recommendedName>
        <fullName evidence="3">DUF3795 domain-containing protein</fullName>
    </recommendedName>
</protein>
<comment type="caution">
    <text evidence="1">The sequence shown here is derived from an EMBL/GenBank/DDBJ whole genome shotgun (WGS) entry which is preliminary data.</text>
</comment>
<organism evidence="1 2">
    <name type="scientific">candidate division WOR-1 bacterium DG_54_3</name>
    <dbReference type="NCBI Taxonomy" id="1703775"/>
    <lineage>
        <taxon>Bacteria</taxon>
        <taxon>Bacillati</taxon>
        <taxon>Saganbacteria</taxon>
    </lineage>
</organism>
<name>A0A0S7XTC6_UNCSA</name>
<evidence type="ECO:0000313" key="1">
    <source>
        <dbReference type="EMBL" id="KPJ65710.1"/>
    </source>
</evidence>
<dbReference type="InterPro" id="IPR024227">
    <property type="entry name" value="DUF3795"/>
</dbReference>
<gene>
    <name evidence="1" type="ORF">AMJ44_09620</name>
</gene>
<dbReference type="Pfam" id="PF12675">
    <property type="entry name" value="DUF3795"/>
    <property type="match status" value="1"/>
</dbReference>
<proteinExistence type="predicted"/>